<feature type="zinc finger region" description="C3H1-type" evidence="6">
    <location>
        <begin position="62"/>
        <end position="88"/>
    </location>
</feature>
<dbReference type="Gene3D" id="4.10.1000.10">
    <property type="entry name" value="Zinc finger, CCCH-type"/>
    <property type="match status" value="1"/>
</dbReference>
<evidence type="ECO:0000256" key="7">
    <source>
        <dbReference type="SAM" id="MobiDB-lite"/>
    </source>
</evidence>
<dbReference type="Proteomes" id="UP000515163">
    <property type="component" value="Unplaced"/>
</dbReference>
<protein>
    <submittedName>
        <fullName evidence="10">Zinc finger CCCH domain-containing protein 10-like</fullName>
    </submittedName>
</protein>
<feature type="domain" description="C3H1-type" evidence="8">
    <location>
        <begin position="121"/>
        <end position="148"/>
    </location>
</feature>
<keyword evidence="9" id="KW-1185">Reference proteome</keyword>
<evidence type="ECO:0000256" key="3">
    <source>
        <dbReference type="ARBA" id="ARBA00022771"/>
    </source>
</evidence>
<organism evidence="9 10">
    <name type="scientific">Actinia tenebrosa</name>
    <name type="common">Australian red waratah sea anemone</name>
    <dbReference type="NCBI Taxonomy" id="6105"/>
    <lineage>
        <taxon>Eukaryota</taxon>
        <taxon>Metazoa</taxon>
        <taxon>Cnidaria</taxon>
        <taxon>Anthozoa</taxon>
        <taxon>Hexacorallia</taxon>
        <taxon>Actiniaria</taxon>
        <taxon>Actiniidae</taxon>
        <taxon>Actinia</taxon>
    </lineage>
</organism>
<dbReference type="GO" id="GO:0003723">
    <property type="term" value="F:RNA binding"/>
    <property type="evidence" value="ECO:0007669"/>
    <property type="project" value="TreeGrafter"/>
</dbReference>
<comment type="similarity">
    <text evidence="5">Belongs to the muscleblind family.</text>
</comment>
<feature type="zinc finger region" description="C3H1-type" evidence="6">
    <location>
        <begin position="121"/>
        <end position="148"/>
    </location>
</feature>
<proteinExistence type="inferred from homology"/>
<dbReference type="SUPFAM" id="SSF90229">
    <property type="entry name" value="CCCH zinc finger"/>
    <property type="match status" value="2"/>
</dbReference>
<feature type="compositionally biased region" description="Low complexity" evidence="7">
    <location>
        <begin position="13"/>
        <end position="26"/>
    </location>
</feature>
<dbReference type="PANTHER" id="PTHR12675:SF6">
    <property type="entry name" value="ZINC FINGER CCCH DOMAIN-CONTAINING PROTEIN 10"/>
    <property type="match status" value="1"/>
</dbReference>
<gene>
    <name evidence="10" type="primary">LOC116289440</name>
</gene>
<evidence type="ECO:0000256" key="1">
    <source>
        <dbReference type="ARBA" id="ARBA00022723"/>
    </source>
</evidence>
<dbReference type="SMART" id="SM00356">
    <property type="entry name" value="ZnF_C3H1"/>
    <property type="match status" value="3"/>
</dbReference>
<feature type="zinc finger region" description="C3H1-type" evidence="6">
    <location>
        <begin position="29"/>
        <end position="56"/>
    </location>
</feature>
<dbReference type="GO" id="GO:0008270">
    <property type="term" value="F:zinc ion binding"/>
    <property type="evidence" value="ECO:0007669"/>
    <property type="project" value="UniProtKB-KW"/>
</dbReference>
<dbReference type="InParanoid" id="A0A6P8HAU5"/>
<dbReference type="GO" id="GO:0043484">
    <property type="term" value="P:regulation of RNA splicing"/>
    <property type="evidence" value="ECO:0007669"/>
    <property type="project" value="TreeGrafter"/>
</dbReference>
<feature type="domain" description="C3H1-type" evidence="8">
    <location>
        <begin position="62"/>
        <end position="88"/>
    </location>
</feature>
<feature type="region of interest" description="Disordered" evidence="7">
    <location>
        <begin position="146"/>
        <end position="190"/>
    </location>
</feature>
<accession>A0A6P8HAU5</accession>
<reference evidence="10" key="1">
    <citation type="submission" date="2025-08" db="UniProtKB">
        <authorList>
            <consortium name="RefSeq"/>
        </authorList>
    </citation>
    <scope>IDENTIFICATION</scope>
    <source>
        <tissue evidence="10">Tentacle</tissue>
    </source>
</reference>
<feature type="compositionally biased region" description="Basic and acidic residues" evidence="7">
    <location>
        <begin position="172"/>
        <end position="190"/>
    </location>
</feature>
<evidence type="ECO:0000256" key="6">
    <source>
        <dbReference type="PROSITE-ProRule" id="PRU00723"/>
    </source>
</evidence>
<dbReference type="KEGG" id="aten:116289440"/>
<evidence type="ECO:0000313" key="10">
    <source>
        <dbReference type="RefSeq" id="XP_031552243.1"/>
    </source>
</evidence>
<dbReference type="PANTHER" id="PTHR12675">
    <property type="entry name" value="MUSCLEBLIND-LIKE PROTEIN"/>
    <property type="match status" value="1"/>
</dbReference>
<dbReference type="RefSeq" id="XP_031552243.1">
    <property type="nucleotide sequence ID" value="XM_031696383.1"/>
</dbReference>
<dbReference type="Gene3D" id="3.30.1370.210">
    <property type="match status" value="1"/>
</dbReference>
<dbReference type="GeneID" id="116289440"/>
<dbReference type="Pfam" id="PF00642">
    <property type="entry name" value="zf-CCCH"/>
    <property type="match status" value="1"/>
</dbReference>
<feature type="domain" description="C3H1-type" evidence="8">
    <location>
        <begin position="29"/>
        <end position="56"/>
    </location>
</feature>
<dbReference type="InterPro" id="IPR000571">
    <property type="entry name" value="Znf_CCCH"/>
</dbReference>
<dbReference type="FunCoup" id="A0A6P8HAU5">
    <property type="interactions" value="1384"/>
</dbReference>
<dbReference type="Pfam" id="PF14608">
    <property type="entry name" value="zf-CCCH_2"/>
    <property type="match status" value="1"/>
</dbReference>
<evidence type="ECO:0000256" key="4">
    <source>
        <dbReference type="ARBA" id="ARBA00022833"/>
    </source>
</evidence>
<evidence type="ECO:0000313" key="9">
    <source>
        <dbReference type="Proteomes" id="UP000515163"/>
    </source>
</evidence>
<feature type="region of interest" description="Disordered" evidence="7">
    <location>
        <begin position="1"/>
        <end position="31"/>
    </location>
</feature>
<evidence type="ECO:0000256" key="5">
    <source>
        <dbReference type="ARBA" id="ARBA00038226"/>
    </source>
</evidence>
<dbReference type="InterPro" id="IPR054429">
    <property type="entry name" value="Znf-CCCH_Muscleblind-like"/>
</dbReference>
<sequence>MSEQAIEEEKLASDTNNNENDSNSGSATGYDSQICRDYQRGVCNRGGKCKFSHPDGLGKEMESGPMICRDFQNGKCSRSTCKYLHISNTEEKVYLRTGQLPMRRPPMPARVPGHGYPTRANRGDPICKDFLNNKCTRGSACKFRHSYEDDKGGYGPPGGYGFDDYPRKRRRDSYGDADYGHLKEENESLRRQVSDLQKQVSDLKATNEVLLEQNARYRNQASSSTAYPPTPSYAASSYVAKTPTAAVAAPTNYASSYLTAYNGNTTASSYTTDNPSYTTTSNYGVTSSDSTAYSSSYPTGTGYIKFE</sequence>
<keyword evidence="2" id="KW-0677">Repeat</keyword>
<evidence type="ECO:0000259" key="8">
    <source>
        <dbReference type="PROSITE" id="PS50103"/>
    </source>
</evidence>
<dbReference type="Pfam" id="PF22628">
    <property type="entry name" value="zf-CCCH_10"/>
    <property type="match status" value="1"/>
</dbReference>
<evidence type="ECO:0000256" key="2">
    <source>
        <dbReference type="ARBA" id="ARBA00022737"/>
    </source>
</evidence>
<keyword evidence="1 6" id="KW-0479">Metal-binding</keyword>
<dbReference type="OrthoDB" id="250836at2759"/>
<name>A0A6P8HAU5_ACTTE</name>
<keyword evidence="4 6" id="KW-0862">Zinc</keyword>
<keyword evidence="3 6" id="KW-0863">Zinc-finger</keyword>
<dbReference type="InterPro" id="IPR036855">
    <property type="entry name" value="Znf_CCCH_sf"/>
</dbReference>
<dbReference type="PROSITE" id="PS50103">
    <property type="entry name" value="ZF_C3H1"/>
    <property type="match status" value="3"/>
</dbReference>
<dbReference type="AlphaFoldDB" id="A0A6P8HAU5"/>